<accession>A0ABQ6E3E8</accession>
<dbReference type="PANTHER" id="PTHR44196">
    <property type="entry name" value="DEHYDROGENASE/REDUCTASE SDR FAMILY MEMBER 7B"/>
    <property type="match status" value="1"/>
</dbReference>
<name>A0ABQ6E3E8_9GAMM</name>
<dbReference type="Proteomes" id="UP001157353">
    <property type="component" value="Unassembled WGS sequence"/>
</dbReference>
<dbReference type="RefSeq" id="WP_284205024.1">
    <property type="nucleotide sequence ID" value="NZ_BSPQ01000016.1"/>
</dbReference>
<evidence type="ECO:0000313" key="4">
    <source>
        <dbReference type="Proteomes" id="UP001157353"/>
    </source>
</evidence>
<sequence>MKNILITGATSGIGEALCLNYQKQGHHIIACGRNEQKLAQLATYQNIDVIAVDLCDELQVSEKLQHLTALDLVILNAGSCEYIDDAKHFDGKLFARVINTNLVSMGYCLGALIPKIPTGGQLALVGSSASFLAFSRAQAYGASKAGVAYLARTLALDLKAQKIDVSLISPGFVKTPLTDKNDFKMPMQISAEQAAIEIVNGLQKRTFDIHFPKKFTYILKTLSLLPDSWWQLFSARTLQK</sequence>
<organism evidence="3 4">
    <name type="scientific">Psychromonas marina</name>
    <dbReference type="NCBI Taxonomy" id="88364"/>
    <lineage>
        <taxon>Bacteria</taxon>
        <taxon>Pseudomonadati</taxon>
        <taxon>Pseudomonadota</taxon>
        <taxon>Gammaproteobacteria</taxon>
        <taxon>Alteromonadales</taxon>
        <taxon>Psychromonadaceae</taxon>
        <taxon>Psychromonas</taxon>
    </lineage>
</organism>
<dbReference type="InterPro" id="IPR020904">
    <property type="entry name" value="Sc_DH/Rdtase_CS"/>
</dbReference>
<comment type="similarity">
    <text evidence="1">Belongs to the short-chain dehydrogenases/reductases (SDR) family.</text>
</comment>
<dbReference type="EMBL" id="BSPQ01000016">
    <property type="protein sequence ID" value="GLS91931.1"/>
    <property type="molecule type" value="Genomic_DNA"/>
</dbReference>
<evidence type="ECO:0000313" key="3">
    <source>
        <dbReference type="EMBL" id="GLS91931.1"/>
    </source>
</evidence>
<dbReference type="SUPFAM" id="SSF51735">
    <property type="entry name" value="NAD(P)-binding Rossmann-fold domains"/>
    <property type="match status" value="1"/>
</dbReference>
<keyword evidence="2" id="KW-0560">Oxidoreductase</keyword>
<evidence type="ECO:0000256" key="1">
    <source>
        <dbReference type="ARBA" id="ARBA00006484"/>
    </source>
</evidence>
<reference evidence="4" key="1">
    <citation type="journal article" date="2019" name="Int. J. Syst. Evol. Microbiol.">
        <title>The Global Catalogue of Microorganisms (GCM) 10K type strain sequencing project: providing services to taxonomists for standard genome sequencing and annotation.</title>
        <authorList>
            <consortium name="The Broad Institute Genomics Platform"/>
            <consortium name="The Broad Institute Genome Sequencing Center for Infectious Disease"/>
            <person name="Wu L."/>
            <person name="Ma J."/>
        </authorList>
    </citation>
    <scope>NUCLEOTIDE SEQUENCE [LARGE SCALE GENOMIC DNA]</scope>
    <source>
        <strain evidence="4">NBRC 103166</strain>
    </source>
</reference>
<keyword evidence="4" id="KW-1185">Reference proteome</keyword>
<dbReference type="InterPro" id="IPR002347">
    <property type="entry name" value="SDR_fam"/>
</dbReference>
<proteinExistence type="inferred from homology"/>
<dbReference type="InterPro" id="IPR036291">
    <property type="entry name" value="NAD(P)-bd_dom_sf"/>
</dbReference>
<dbReference type="PRINTS" id="PR00081">
    <property type="entry name" value="GDHRDH"/>
</dbReference>
<dbReference type="Gene3D" id="3.40.50.720">
    <property type="entry name" value="NAD(P)-binding Rossmann-like Domain"/>
    <property type="match status" value="1"/>
</dbReference>
<dbReference type="PROSITE" id="PS00061">
    <property type="entry name" value="ADH_SHORT"/>
    <property type="match status" value="1"/>
</dbReference>
<comment type="caution">
    <text evidence="3">The sequence shown here is derived from an EMBL/GenBank/DDBJ whole genome shotgun (WGS) entry which is preliminary data.</text>
</comment>
<dbReference type="Pfam" id="PF00106">
    <property type="entry name" value="adh_short"/>
    <property type="match status" value="1"/>
</dbReference>
<protein>
    <submittedName>
        <fullName evidence="3">Short-chain dehydrogenase</fullName>
    </submittedName>
</protein>
<dbReference type="PANTHER" id="PTHR44196:SF1">
    <property type="entry name" value="DEHYDROGENASE_REDUCTASE SDR FAMILY MEMBER 7B"/>
    <property type="match status" value="1"/>
</dbReference>
<gene>
    <name evidence="3" type="ORF">GCM10007916_30010</name>
</gene>
<evidence type="ECO:0000256" key="2">
    <source>
        <dbReference type="ARBA" id="ARBA00023002"/>
    </source>
</evidence>